<feature type="domain" description="Homeobox" evidence="10">
    <location>
        <begin position="622"/>
        <end position="685"/>
    </location>
</feature>
<proteinExistence type="inferred from homology"/>
<evidence type="ECO:0000256" key="3">
    <source>
        <dbReference type="ARBA" id="ARBA00023015"/>
    </source>
</evidence>
<feature type="region of interest" description="Disordered" evidence="9">
    <location>
        <begin position="428"/>
        <end position="448"/>
    </location>
</feature>
<comment type="caution">
    <text evidence="11">The sequence shown here is derived from an EMBL/GenBank/DDBJ whole genome shotgun (WGS) entry which is preliminary data.</text>
</comment>
<evidence type="ECO:0000256" key="4">
    <source>
        <dbReference type="ARBA" id="ARBA00023125"/>
    </source>
</evidence>
<keyword evidence="6" id="KW-0804">Transcription</keyword>
<comment type="similarity">
    <text evidence="2">Belongs to the TALE/BELL homeobox family.</text>
</comment>
<organism evidence="11 12">
    <name type="scientific">Ceratopteris richardii</name>
    <name type="common">Triangle waterfern</name>
    <dbReference type="NCBI Taxonomy" id="49495"/>
    <lineage>
        <taxon>Eukaryota</taxon>
        <taxon>Viridiplantae</taxon>
        <taxon>Streptophyta</taxon>
        <taxon>Embryophyta</taxon>
        <taxon>Tracheophyta</taxon>
        <taxon>Polypodiopsida</taxon>
        <taxon>Polypodiidae</taxon>
        <taxon>Polypodiales</taxon>
        <taxon>Pteridineae</taxon>
        <taxon>Pteridaceae</taxon>
        <taxon>Parkerioideae</taxon>
        <taxon>Ceratopteris</taxon>
    </lineage>
</organism>
<dbReference type="EMBL" id="CM035444">
    <property type="protein sequence ID" value="KAH7276777.1"/>
    <property type="molecule type" value="Genomic_DNA"/>
</dbReference>
<keyword evidence="7 8" id="KW-0539">Nucleus</keyword>
<dbReference type="EMBL" id="CM035444">
    <property type="protein sequence ID" value="KAH7276775.1"/>
    <property type="molecule type" value="Genomic_DNA"/>
</dbReference>
<dbReference type="Gene3D" id="1.10.10.60">
    <property type="entry name" value="Homeodomain-like"/>
    <property type="match status" value="1"/>
</dbReference>
<dbReference type="InterPro" id="IPR001356">
    <property type="entry name" value="HD"/>
</dbReference>
<dbReference type="Proteomes" id="UP000825935">
    <property type="component" value="Chromosome 39"/>
</dbReference>
<dbReference type="Pfam" id="PF05920">
    <property type="entry name" value="Homeobox_KN"/>
    <property type="match status" value="1"/>
</dbReference>
<dbReference type="PROSITE" id="PS50071">
    <property type="entry name" value="HOMEOBOX_2"/>
    <property type="match status" value="1"/>
</dbReference>
<dbReference type="GO" id="GO:0003677">
    <property type="term" value="F:DNA binding"/>
    <property type="evidence" value="ECO:0007669"/>
    <property type="project" value="UniProtKB-UniRule"/>
</dbReference>
<evidence type="ECO:0000256" key="7">
    <source>
        <dbReference type="ARBA" id="ARBA00023242"/>
    </source>
</evidence>
<dbReference type="EMBL" id="CM035444">
    <property type="protein sequence ID" value="KAH7276774.1"/>
    <property type="molecule type" value="Genomic_DNA"/>
</dbReference>
<dbReference type="FunFam" id="1.10.10.60:FF:000083">
    <property type="entry name" value="BEL1-like homeodomain protein 4"/>
    <property type="match status" value="1"/>
</dbReference>
<dbReference type="Pfam" id="PF07526">
    <property type="entry name" value="POX"/>
    <property type="match status" value="1"/>
</dbReference>
<dbReference type="EMBL" id="CM035444">
    <property type="protein sequence ID" value="KAH7276776.1"/>
    <property type="molecule type" value="Genomic_DNA"/>
</dbReference>
<evidence type="ECO:0000259" key="10">
    <source>
        <dbReference type="PROSITE" id="PS50071"/>
    </source>
</evidence>
<dbReference type="SMART" id="SM00389">
    <property type="entry name" value="HOX"/>
    <property type="match status" value="1"/>
</dbReference>
<dbReference type="AlphaFoldDB" id="A0A8T2PZB7"/>
<feature type="region of interest" description="Disordered" evidence="9">
    <location>
        <begin position="489"/>
        <end position="508"/>
    </location>
</feature>
<dbReference type="InterPro" id="IPR006563">
    <property type="entry name" value="POX_dom"/>
</dbReference>
<dbReference type="CDD" id="cd00086">
    <property type="entry name" value="homeodomain"/>
    <property type="match status" value="1"/>
</dbReference>
<protein>
    <recommendedName>
        <fullName evidence="10">Homeobox domain-containing protein</fullName>
    </recommendedName>
</protein>
<gene>
    <name evidence="11" type="ORF">KP509_39G021300</name>
</gene>
<keyword evidence="3" id="KW-0805">Transcription regulation</keyword>
<sequence>MSSVTPLGFPNATELILRAGAVPHYLLASQLGGPSASPVEGTSISAGESTVTSVKTENWVTNSADCHILENQGFQLAQTEGSHLSVDRLALLASVASEPTFRSGSATLRAAISPNMSAYLSGPNSQSEALQTLHLMNPNFSGYGDSLNSANMVMFNPGSVAVGGGQESPLHSAEQQQHLSRFARSSAVNQTSYSHPSQMAAMSNVELGHQVASTDFYNKRPSNQGYSWGGGNEFSFLPSGHVTESNQEIGSHSNLVKSGQLSTPEFSHFGVGNLNSASYSQQAPLFSNSVATVHDMNMENLRQPSSAGQILSLSLSSQQPSVMQQLHSFSLQHHEPTANFFHGLSNTGSDSLSKENLFHSKCAASTTGGSFTIPTCGNVLGAAYSQMNPSDGRHMGLLTGNFSAGSYGSKYLRPAQELLNEVVNVGQGLKGNPLKRSRSQSWMTGHSIGNDGSFMKSMSVSEPQNKSIISWGGGKEDEPIGSMPVSVSTAGNTESNVEPSVELSSADRQELQAKRAKLVGMRDEVDRRYKQYYHQMQAVATSFESVAGLGAAAAYTALALQTISKHFRCLRDAITGQIQATCKALGEEEVSGMTKGETSRLRFIDQQLRQQRALRQLGMMQQQAWRPQRGLPEHSVSILRAWLFEHFLHPYPKDADKIMLAKQTGLNRNQVSNWFINARVRLWKPMVEEMYLEETKEADTERANRSAGDNDEKGRNGDKQVTNIDATINESSKPFKQIKLSEESSQAANYSSDLLQGRIVTGSQTDHLLLQEKDCIQQGSIKERPGSHDVSTLLGVDYKANKSDIKCGIEAENKVNRSDDSFKNAAYPVAAQNGSVQADQLNLAAYGSYQMNGMGRYSQENFGGTSYAANGDVFLTLGLQRCEGMPYSGGQQHYGAQNSSSHLLW</sequence>
<dbReference type="InterPro" id="IPR009057">
    <property type="entry name" value="Homeodomain-like_sf"/>
</dbReference>
<dbReference type="EMBL" id="CM035444">
    <property type="protein sequence ID" value="KAH7276772.1"/>
    <property type="molecule type" value="Genomic_DNA"/>
</dbReference>
<evidence type="ECO:0000256" key="6">
    <source>
        <dbReference type="ARBA" id="ARBA00023163"/>
    </source>
</evidence>
<feature type="compositionally biased region" description="Basic and acidic residues" evidence="9">
    <location>
        <begin position="695"/>
        <end position="718"/>
    </location>
</feature>
<keyword evidence="4 8" id="KW-0238">DNA-binding</keyword>
<dbReference type="InterPro" id="IPR008422">
    <property type="entry name" value="KN_HD"/>
</dbReference>
<dbReference type="SMART" id="SM00574">
    <property type="entry name" value="POX"/>
    <property type="match status" value="1"/>
</dbReference>
<feature type="compositionally biased region" description="Polar residues" evidence="9">
    <location>
        <begin position="489"/>
        <end position="498"/>
    </location>
</feature>
<keyword evidence="5 8" id="KW-0371">Homeobox</keyword>
<evidence type="ECO:0000256" key="9">
    <source>
        <dbReference type="SAM" id="MobiDB-lite"/>
    </source>
</evidence>
<dbReference type="OrthoDB" id="10056939at2759"/>
<keyword evidence="12" id="KW-1185">Reference proteome</keyword>
<reference evidence="11" key="1">
    <citation type="submission" date="2021-08" db="EMBL/GenBank/DDBJ databases">
        <title>WGS assembly of Ceratopteris richardii.</title>
        <authorList>
            <person name="Marchant D.B."/>
            <person name="Chen G."/>
            <person name="Jenkins J."/>
            <person name="Shu S."/>
            <person name="Leebens-Mack J."/>
            <person name="Grimwood J."/>
            <person name="Schmutz J."/>
            <person name="Soltis P."/>
            <person name="Soltis D."/>
            <person name="Chen Z.-H."/>
        </authorList>
    </citation>
    <scope>NUCLEOTIDE SEQUENCE</scope>
    <source>
        <strain evidence="11">Whitten #5841</strain>
        <tissue evidence="11">Leaf</tissue>
    </source>
</reference>
<dbReference type="GO" id="GO:0006355">
    <property type="term" value="P:regulation of DNA-templated transcription"/>
    <property type="evidence" value="ECO:0007669"/>
    <property type="project" value="InterPro"/>
</dbReference>
<comment type="subcellular location">
    <subcellularLocation>
        <location evidence="1 8">Nucleus</location>
    </subcellularLocation>
</comment>
<dbReference type="GO" id="GO:0005634">
    <property type="term" value="C:nucleus"/>
    <property type="evidence" value="ECO:0007669"/>
    <property type="project" value="UniProtKB-SubCell"/>
</dbReference>
<evidence type="ECO:0000256" key="5">
    <source>
        <dbReference type="ARBA" id="ARBA00023155"/>
    </source>
</evidence>
<accession>A0A8T2PZB7</accession>
<evidence type="ECO:0000256" key="1">
    <source>
        <dbReference type="ARBA" id="ARBA00004123"/>
    </source>
</evidence>
<dbReference type="SUPFAM" id="SSF46689">
    <property type="entry name" value="Homeodomain-like"/>
    <property type="match status" value="1"/>
</dbReference>
<evidence type="ECO:0000256" key="8">
    <source>
        <dbReference type="PROSITE-ProRule" id="PRU00108"/>
    </source>
</evidence>
<dbReference type="PANTHER" id="PTHR11850">
    <property type="entry name" value="HOMEOBOX PROTEIN TRANSCRIPTION FACTORS"/>
    <property type="match status" value="1"/>
</dbReference>
<feature type="DNA-binding region" description="Homeobox" evidence="8">
    <location>
        <begin position="624"/>
        <end position="686"/>
    </location>
</feature>
<name>A0A8T2PZB7_CERRI</name>
<evidence type="ECO:0000256" key="2">
    <source>
        <dbReference type="ARBA" id="ARBA00006454"/>
    </source>
</evidence>
<evidence type="ECO:0000313" key="12">
    <source>
        <dbReference type="Proteomes" id="UP000825935"/>
    </source>
</evidence>
<dbReference type="EMBL" id="CM035444">
    <property type="protein sequence ID" value="KAH7276773.1"/>
    <property type="molecule type" value="Genomic_DNA"/>
</dbReference>
<evidence type="ECO:0000313" key="11">
    <source>
        <dbReference type="EMBL" id="KAH7276775.1"/>
    </source>
</evidence>
<dbReference type="InterPro" id="IPR050224">
    <property type="entry name" value="TALE_homeobox"/>
</dbReference>
<feature type="region of interest" description="Disordered" evidence="9">
    <location>
        <begin position="695"/>
        <end position="720"/>
    </location>
</feature>
<dbReference type="OMA" id="ANACESN"/>